<protein>
    <submittedName>
        <fullName evidence="4">N-acetylmuramoyl-L-alanine amidase</fullName>
    </submittedName>
</protein>
<dbReference type="PANTHER" id="PTHR30404:SF0">
    <property type="entry name" value="N-ACETYLMURAMOYL-L-ALANINE AMIDASE AMIC"/>
    <property type="match status" value="1"/>
</dbReference>
<keyword evidence="2" id="KW-0732">Signal</keyword>
<feature type="signal peptide" evidence="2">
    <location>
        <begin position="1"/>
        <end position="27"/>
    </location>
</feature>
<keyword evidence="1" id="KW-0378">Hydrolase</keyword>
<dbReference type="EMBL" id="QSAE01000098">
    <property type="protein sequence ID" value="RGW34728.1"/>
    <property type="molecule type" value="Genomic_DNA"/>
</dbReference>
<evidence type="ECO:0000256" key="1">
    <source>
        <dbReference type="ARBA" id="ARBA00022801"/>
    </source>
</evidence>
<feature type="chain" id="PRO_5038711068" evidence="2">
    <location>
        <begin position="28"/>
        <end position="289"/>
    </location>
</feature>
<dbReference type="GO" id="GO:0008745">
    <property type="term" value="F:N-acetylmuramoyl-L-alanine amidase activity"/>
    <property type="evidence" value="ECO:0007669"/>
    <property type="project" value="InterPro"/>
</dbReference>
<dbReference type="GO" id="GO:0030288">
    <property type="term" value="C:outer membrane-bounded periplasmic space"/>
    <property type="evidence" value="ECO:0007669"/>
    <property type="project" value="TreeGrafter"/>
</dbReference>
<dbReference type="InterPro" id="IPR050695">
    <property type="entry name" value="N-acetylmuramoyl_amidase_3"/>
</dbReference>
<dbReference type="Gene3D" id="3.40.630.40">
    <property type="entry name" value="Zn-dependent exopeptidases"/>
    <property type="match status" value="1"/>
</dbReference>
<dbReference type="SUPFAM" id="SSF53187">
    <property type="entry name" value="Zn-dependent exopeptidases"/>
    <property type="match status" value="1"/>
</dbReference>
<feature type="domain" description="MurNAc-LAA" evidence="3">
    <location>
        <begin position="114"/>
        <end position="249"/>
    </location>
</feature>
<dbReference type="Pfam" id="PF01520">
    <property type="entry name" value="Amidase_3"/>
    <property type="match status" value="1"/>
</dbReference>
<sequence length="289" mass="32015">MLKKACKKIFAAILIMAMICGIFPNLGDSQEQVKASSIPKYVVVLDAGHDASHAGAQNRSNGYREEVLTYKIASYCKQELEKHDGVKVYMVRDSYSCPFGGGSVKSTECNSKRVEFSKNVKADLYISFHLNSSGPSARGVSVYYPNMNYKSEIGRNGEVLAKDIIKRLKALGIPQQGRGTLIRNSENNTRYPDGSLADYLAVIKGNKYNNIPAVLIEHCFISNASDCEQFLSSEEKLRTLGVADANGIMDYLGLNNLKQASDGNWYFIKMDLLIIAIPVWHYIQEIGGM</sequence>
<organism evidence="4 5">
    <name type="scientific">Agathobacter rectalis</name>
    <dbReference type="NCBI Taxonomy" id="39491"/>
    <lineage>
        <taxon>Bacteria</taxon>
        <taxon>Bacillati</taxon>
        <taxon>Bacillota</taxon>
        <taxon>Clostridia</taxon>
        <taxon>Lachnospirales</taxon>
        <taxon>Lachnospiraceae</taxon>
        <taxon>Agathobacter</taxon>
    </lineage>
</organism>
<comment type="caution">
    <text evidence="4">The sequence shown here is derived from an EMBL/GenBank/DDBJ whole genome shotgun (WGS) entry which is preliminary data.</text>
</comment>
<proteinExistence type="predicted"/>
<evidence type="ECO:0000313" key="4">
    <source>
        <dbReference type="EMBL" id="RGW34728.1"/>
    </source>
</evidence>
<dbReference type="Proteomes" id="UP000286581">
    <property type="component" value="Unassembled WGS sequence"/>
</dbReference>
<evidence type="ECO:0000313" key="5">
    <source>
        <dbReference type="Proteomes" id="UP000286581"/>
    </source>
</evidence>
<dbReference type="AlphaFoldDB" id="A0A413B906"/>
<accession>A0A413B906</accession>
<name>A0A413B906_9FIRM</name>
<evidence type="ECO:0000259" key="3">
    <source>
        <dbReference type="SMART" id="SM00646"/>
    </source>
</evidence>
<evidence type="ECO:0000256" key="2">
    <source>
        <dbReference type="SAM" id="SignalP"/>
    </source>
</evidence>
<dbReference type="GO" id="GO:0009253">
    <property type="term" value="P:peptidoglycan catabolic process"/>
    <property type="evidence" value="ECO:0007669"/>
    <property type="project" value="InterPro"/>
</dbReference>
<dbReference type="InterPro" id="IPR002508">
    <property type="entry name" value="MurNAc-LAA_cat"/>
</dbReference>
<dbReference type="SMART" id="SM00646">
    <property type="entry name" value="Ami_3"/>
    <property type="match status" value="1"/>
</dbReference>
<dbReference type="CDD" id="cd02696">
    <property type="entry name" value="MurNAc-LAA"/>
    <property type="match status" value="1"/>
</dbReference>
<gene>
    <name evidence="4" type="ORF">DWV78_15680</name>
</gene>
<dbReference type="PANTHER" id="PTHR30404">
    <property type="entry name" value="N-ACETYLMURAMOYL-L-ALANINE AMIDASE"/>
    <property type="match status" value="1"/>
</dbReference>
<reference evidence="4 5" key="1">
    <citation type="submission" date="2018-08" db="EMBL/GenBank/DDBJ databases">
        <title>A genome reference for cultivated species of the human gut microbiota.</title>
        <authorList>
            <person name="Zou Y."/>
            <person name="Xue W."/>
            <person name="Luo G."/>
        </authorList>
    </citation>
    <scope>NUCLEOTIDE SEQUENCE [LARGE SCALE GENOMIC DNA]</scope>
    <source>
        <strain evidence="4 5">AF12-8</strain>
    </source>
</reference>